<proteinExistence type="predicted"/>
<feature type="compositionally biased region" description="Polar residues" evidence="1">
    <location>
        <begin position="71"/>
        <end position="92"/>
    </location>
</feature>
<dbReference type="AlphaFoldDB" id="A0AAV5DAU6"/>
<organism evidence="2 3">
    <name type="scientific">Eleusine coracana subsp. coracana</name>
    <dbReference type="NCBI Taxonomy" id="191504"/>
    <lineage>
        <taxon>Eukaryota</taxon>
        <taxon>Viridiplantae</taxon>
        <taxon>Streptophyta</taxon>
        <taxon>Embryophyta</taxon>
        <taxon>Tracheophyta</taxon>
        <taxon>Spermatophyta</taxon>
        <taxon>Magnoliopsida</taxon>
        <taxon>Liliopsida</taxon>
        <taxon>Poales</taxon>
        <taxon>Poaceae</taxon>
        <taxon>PACMAD clade</taxon>
        <taxon>Chloridoideae</taxon>
        <taxon>Cynodonteae</taxon>
        <taxon>Eleusininae</taxon>
        <taxon>Eleusine</taxon>
    </lineage>
</organism>
<comment type="caution">
    <text evidence="2">The sequence shown here is derived from an EMBL/GenBank/DDBJ whole genome shotgun (WGS) entry which is preliminary data.</text>
</comment>
<sequence>MAGNWVVPVACAQGNHRRTVEQRPGTHLLQLVILKDVDLLRCADGVEPPLEEGDVLNLKVERVRDAPPTLANGTSQLSSQPTMAATVQSSDSESGDDDRTTLVIVPPAVHTGSSILFLSMVKGFSRKGRFREAGDIVGTRTSQLSSEPRQAAARASSGKGDTVDGSVVDADTVSGGREPRHSWWLRVAALGVPPPSAHGTEPAGDGRGSRGGS</sequence>
<name>A0AAV5DAU6_ELECO</name>
<protein>
    <submittedName>
        <fullName evidence="2">Uncharacterized protein</fullName>
    </submittedName>
</protein>
<dbReference type="Proteomes" id="UP001054889">
    <property type="component" value="Unassembled WGS sequence"/>
</dbReference>
<evidence type="ECO:0000256" key="1">
    <source>
        <dbReference type="SAM" id="MobiDB-lite"/>
    </source>
</evidence>
<reference evidence="2" key="2">
    <citation type="submission" date="2021-12" db="EMBL/GenBank/DDBJ databases">
        <title>Resequencing data analysis of finger millet.</title>
        <authorList>
            <person name="Hatakeyama M."/>
            <person name="Aluri S."/>
            <person name="Balachadran M.T."/>
            <person name="Sivarajan S.R."/>
            <person name="Poveda L."/>
            <person name="Shimizu-Inatsugi R."/>
            <person name="Schlapbach R."/>
            <person name="Sreeman S.M."/>
            <person name="Shimizu K.K."/>
        </authorList>
    </citation>
    <scope>NUCLEOTIDE SEQUENCE</scope>
</reference>
<feature type="region of interest" description="Disordered" evidence="1">
    <location>
        <begin position="68"/>
        <end position="99"/>
    </location>
</feature>
<evidence type="ECO:0000313" key="3">
    <source>
        <dbReference type="Proteomes" id="UP001054889"/>
    </source>
</evidence>
<feature type="compositionally biased region" description="Polar residues" evidence="1">
    <location>
        <begin position="139"/>
        <end position="148"/>
    </location>
</feature>
<keyword evidence="3" id="KW-1185">Reference proteome</keyword>
<feature type="region of interest" description="Disordered" evidence="1">
    <location>
        <begin position="138"/>
        <end position="213"/>
    </location>
</feature>
<reference evidence="2" key="1">
    <citation type="journal article" date="2018" name="DNA Res.">
        <title>Multiple hybrid de novo genome assembly of finger millet, an orphan allotetraploid crop.</title>
        <authorList>
            <person name="Hatakeyama M."/>
            <person name="Aluri S."/>
            <person name="Balachadran M.T."/>
            <person name="Sivarajan S.R."/>
            <person name="Patrignani A."/>
            <person name="Gruter S."/>
            <person name="Poveda L."/>
            <person name="Shimizu-Inatsugi R."/>
            <person name="Baeten J."/>
            <person name="Francoijs K.J."/>
            <person name="Nataraja K.N."/>
            <person name="Reddy Y.A.N."/>
            <person name="Phadnis S."/>
            <person name="Ravikumar R.L."/>
            <person name="Schlapbach R."/>
            <person name="Sreeman S.M."/>
            <person name="Shimizu K.K."/>
        </authorList>
    </citation>
    <scope>NUCLEOTIDE SEQUENCE</scope>
</reference>
<accession>A0AAV5DAU6</accession>
<dbReference type="EMBL" id="BQKI01000014">
    <property type="protein sequence ID" value="GJN07531.1"/>
    <property type="molecule type" value="Genomic_DNA"/>
</dbReference>
<evidence type="ECO:0000313" key="2">
    <source>
        <dbReference type="EMBL" id="GJN07531.1"/>
    </source>
</evidence>
<gene>
    <name evidence="2" type="primary">ga25370</name>
    <name evidence="2" type="ORF">PR202_ga25370</name>
</gene>